<dbReference type="FunFam" id="3.40.50.2020:FF:000001">
    <property type="entry name" value="Ribose-phosphate pyrophosphokinase"/>
    <property type="match status" value="1"/>
</dbReference>
<dbReference type="GO" id="GO:0006164">
    <property type="term" value="P:purine nucleotide biosynthetic process"/>
    <property type="evidence" value="ECO:0007669"/>
    <property type="project" value="TreeGrafter"/>
</dbReference>
<comment type="cofactor">
    <cofactor evidence="1">
        <name>Mg(2+)</name>
        <dbReference type="ChEBI" id="CHEBI:18420"/>
    </cofactor>
</comment>
<dbReference type="AlphaFoldDB" id="C5RCL1"/>
<dbReference type="InterPro" id="IPR029057">
    <property type="entry name" value="PRTase-like"/>
</dbReference>
<evidence type="ECO:0000256" key="13">
    <source>
        <dbReference type="ARBA" id="ARBA00054914"/>
    </source>
</evidence>
<evidence type="ECO:0000256" key="6">
    <source>
        <dbReference type="ARBA" id="ARBA00022727"/>
    </source>
</evidence>
<name>C5RCL1_WEIPA</name>
<dbReference type="SUPFAM" id="SSF53271">
    <property type="entry name" value="PRTase-like"/>
    <property type="match status" value="2"/>
</dbReference>
<evidence type="ECO:0000256" key="15">
    <source>
        <dbReference type="ARBA" id="ARBA00069492"/>
    </source>
</evidence>
<dbReference type="InterPro" id="IPR029099">
    <property type="entry name" value="Pribosyltran_N"/>
</dbReference>
<dbReference type="EMBL" id="ACKU01000032">
    <property type="protein sequence ID" value="EER74167.1"/>
    <property type="molecule type" value="Genomic_DNA"/>
</dbReference>
<dbReference type="Proteomes" id="UP000004528">
    <property type="component" value="Unassembled WGS sequence"/>
</dbReference>
<dbReference type="CDD" id="cd06223">
    <property type="entry name" value="PRTases_typeI"/>
    <property type="match status" value="1"/>
</dbReference>
<dbReference type="GO" id="GO:0005737">
    <property type="term" value="C:cytoplasm"/>
    <property type="evidence" value="ECO:0007669"/>
    <property type="project" value="TreeGrafter"/>
</dbReference>
<dbReference type="NCBIfam" id="TIGR01251">
    <property type="entry name" value="ribP_PPkin"/>
    <property type="match status" value="1"/>
</dbReference>
<evidence type="ECO:0000256" key="7">
    <source>
        <dbReference type="ARBA" id="ARBA00022741"/>
    </source>
</evidence>
<dbReference type="eggNOG" id="COG0462">
    <property type="taxonomic scope" value="Bacteria"/>
</dbReference>
<dbReference type="GO" id="GO:0005524">
    <property type="term" value="F:ATP binding"/>
    <property type="evidence" value="ECO:0007669"/>
    <property type="project" value="UniProtKB-KW"/>
</dbReference>
<comment type="pathway">
    <text evidence="2">Metabolic intermediate biosynthesis; 5-phospho-alpha-D-ribose 1-diphosphate biosynthesis; 5-phospho-alpha-D-ribose 1-diphosphate from D-ribose 5-phosphate (route I): step 1/1.</text>
</comment>
<reference evidence="17 18" key="1">
    <citation type="submission" date="2009-04" db="EMBL/GenBank/DDBJ databases">
        <authorList>
            <person name="Qin X."/>
            <person name="Bachman B."/>
            <person name="Battles P."/>
            <person name="Bell A."/>
            <person name="Bess C."/>
            <person name="Bickham C."/>
            <person name="Chaboub L."/>
            <person name="Chen D."/>
            <person name="Coyle M."/>
            <person name="Deiros D.R."/>
            <person name="Dinh H."/>
            <person name="Forbes L."/>
            <person name="Fowler G."/>
            <person name="Francisco L."/>
            <person name="Fu Q."/>
            <person name="Gubbala S."/>
            <person name="Hale W."/>
            <person name="Han Y."/>
            <person name="Hemphill L."/>
            <person name="Highlander S.K."/>
            <person name="Hirani K."/>
            <person name="Hogues M."/>
            <person name="Jackson L."/>
            <person name="Jakkamsetti A."/>
            <person name="Javaid M."/>
            <person name="Jiang H."/>
            <person name="Korchina V."/>
            <person name="Kovar C."/>
            <person name="Lara F."/>
            <person name="Lee S."/>
            <person name="Mata R."/>
            <person name="Mathew T."/>
            <person name="Moen C."/>
            <person name="Morales K."/>
            <person name="Munidasa M."/>
            <person name="Nazareth L."/>
            <person name="Ngo R."/>
            <person name="Nguyen L."/>
            <person name="Okwuonu G."/>
            <person name="Ongeri F."/>
            <person name="Patil S."/>
            <person name="Petrosino J."/>
            <person name="Pham C."/>
            <person name="Pham P."/>
            <person name="Pu L.-L."/>
            <person name="Puazo M."/>
            <person name="Raj R."/>
            <person name="Reid J."/>
            <person name="Rouhana J."/>
            <person name="Saada N."/>
            <person name="Shang Y."/>
            <person name="Simmons D."/>
            <person name="Thornton R."/>
            <person name="Warren J."/>
            <person name="Weissenberger G."/>
            <person name="Zhang J."/>
            <person name="Zhang L."/>
            <person name="Zhou C."/>
            <person name="Zhu D."/>
            <person name="Muzny D."/>
            <person name="Worley K."/>
            <person name="Gibbs R."/>
        </authorList>
    </citation>
    <scope>NUCLEOTIDE SEQUENCE [LARGE SCALE GENOMIC DNA]</scope>
    <source>
        <strain evidence="17 18">ATCC 33313</strain>
    </source>
</reference>
<keyword evidence="6" id="KW-0545">Nucleotide biosynthesis</keyword>
<keyword evidence="8 17" id="KW-0418">Kinase</keyword>
<dbReference type="GO" id="GO:0000287">
    <property type="term" value="F:magnesium ion binding"/>
    <property type="evidence" value="ECO:0007669"/>
    <property type="project" value="InterPro"/>
</dbReference>
<accession>C5RCL1</accession>
<feature type="domain" description="Ribose-phosphate pyrophosphokinase N-terminal" evidence="16">
    <location>
        <begin position="18"/>
        <end position="134"/>
    </location>
</feature>
<gene>
    <name evidence="17" type="primary">prs</name>
    <name evidence="17" type="ORF">HMPREF0877_1707</name>
</gene>
<sequence length="336" mass="36996">MTTVDGEKWRSSLVESQIKLLGLTANHELANAVAEELHMPLTQLDIKRFADGEIYERILESIRGDDVYVIAPIAEEVNDAFMEMMIVVDALRRASAGQITLVIPYLGYARQDRKAKSREPITAKMVASLIEMNGVDRVVSMDLHAAQLQGFFDIPVDHLQAAPLLTDYFYSRNLTDDLVVVSPDHTGAGRARKFADLLGAPWGIVNDNVAMSDPTSADAIVGDVKGHRAIIVDDIVDTGYRVQMTAKALLANGATEVYVAATHPVLSGQAAENLAADKNIERLIFTDTLRIPEEKQSSKFTTLSVAPLFAEAIRRIHEHKQIDVLLRSNNKPEVNL</sequence>
<evidence type="ECO:0000256" key="5">
    <source>
        <dbReference type="ARBA" id="ARBA00022723"/>
    </source>
</evidence>
<dbReference type="Pfam" id="PF13793">
    <property type="entry name" value="Pribosyltran_N"/>
    <property type="match status" value="1"/>
</dbReference>
<evidence type="ECO:0000256" key="8">
    <source>
        <dbReference type="ARBA" id="ARBA00022777"/>
    </source>
</evidence>
<dbReference type="SMART" id="SM01400">
    <property type="entry name" value="Pribosyltran_N"/>
    <property type="match status" value="1"/>
</dbReference>
<dbReference type="Gene3D" id="3.40.50.2020">
    <property type="match status" value="2"/>
</dbReference>
<dbReference type="NCBIfam" id="NF002320">
    <property type="entry name" value="PRK01259.1"/>
    <property type="match status" value="1"/>
</dbReference>
<dbReference type="GO" id="GO:0016301">
    <property type="term" value="F:kinase activity"/>
    <property type="evidence" value="ECO:0007669"/>
    <property type="project" value="UniProtKB-KW"/>
</dbReference>
<evidence type="ECO:0000313" key="17">
    <source>
        <dbReference type="EMBL" id="EER74167.1"/>
    </source>
</evidence>
<comment type="function">
    <text evidence="13">Involved in the biosynthesis of the central metabolite phospho-alpha-D-ribosyl-1-pyrophosphate (PRPP) via the transfer of pyrophosphoryl group from ATP to 1-hydroxyl of ribose-5-phosphate (Rib-5-P).</text>
</comment>
<keyword evidence="9" id="KW-0067">ATP-binding</keyword>
<proteinExistence type="inferred from homology"/>
<dbReference type="STRING" id="585506.HMPREF0877_1707"/>
<dbReference type="InterPro" id="IPR005946">
    <property type="entry name" value="Rib-P_diPkinase"/>
</dbReference>
<dbReference type="Pfam" id="PF14572">
    <property type="entry name" value="Pribosyl_synth"/>
    <property type="match status" value="1"/>
</dbReference>
<comment type="caution">
    <text evidence="17">The sequence shown here is derived from an EMBL/GenBank/DDBJ whole genome shotgun (WGS) entry which is preliminary data.</text>
</comment>
<evidence type="ECO:0000313" key="18">
    <source>
        <dbReference type="Proteomes" id="UP000004528"/>
    </source>
</evidence>
<evidence type="ECO:0000256" key="10">
    <source>
        <dbReference type="ARBA" id="ARBA00022842"/>
    </source>
</evidence>
<keyword evidence="4 17" id="KW-0808">Transferase</keyword>
<comment type="similarity">
    <text evidence="14">Belongs to the ribose-phosphate pyrophosphokinase family. Class I subfamily.</text>
</comment>
<dbReference type="GO" id="GO:0002189">
    <property type="term" value="C:ribose phosphate diphosphokinase complex"/>
    <property type="evidence" value="ECO:0007669"/>
    <property type="project" value="TreeGrafter"/>
</dbReference>
<evidence type="ECO:0000259" key="16">
    <source>
        <dbReference type="Pfam" id="PF13793"/>
    </source>
</evidence>
<evidence type="ECO:0000256" key="4">
    <source>
        <dbReference type="ARBA" id="ARBA00022679"/>
    </source>
</evidence>
<dbReference type="PANTHER" id="PTHR10210:SF41">
    <property type="entry name" value="RIBOSE-PHOSPHATE PYROPHOSPHOKINASE 1, CHLOROPLASTIC"/>
    <property type="match status" value="1"/>
</dbReference>
<evidence type="ECO:0000256" key="11">
    <source>
        <dbReference type="ARBA" id="ARBA00029942"/>
    </source>
</evidence>
<evidence type="ECO:0000256" key="12">
    <source>
        <dbReference type="ARBA" id="ARBA00049535"/>
    </source>
</evidence>
<dbReference type="GO" id="GO:0004749">
    <property type="term" value="F:ribose phosphate diphosphokinase activity"/>
    <property type="evidence" value="ECO:0007669"/>
    <property type="project" value="UniProtKB-EC"/>
</dbReference>
<comment type="catalytic activity">
    <reaction evidence="12">
        <text>D-ribose 5-phosphate + ATP = 5-phospho-alpha-D-ribose 1-diphosphate + AMP + H(+)</text>
        <dbReference type="Rhea" id="RHEA:15609"/>
        <dbReference type="ChEBI" id="CHEBI:15378"/>
        <dbReference type="ChEBI" id="CHEBI:30616"/>
        <dbReference type="ChEBI" id="CHEBI:58017"/>
        <dbReference type="ChEBI" id="CHEBI:78346"/>
        <dbReference type="ChEBI" id="CHEBI:456215"/>
        <dbReference type="EC" id="2.7.6.1"/>
    </reaction>
</comment>
<dbReference type="PANTHER" id="PTHR10210">
    <property type="entry name" value="RIBOSE-PHOSPHATE DIPHOSPHOKINASE FAMILY MEMBER"/>
    <property type="match status" value="1"/>
</dbReference>
<protein>
    <recommendedName>
        <fullName evidence="15">Ribose-phosphate pyrophosphokinase</fullName>
        <ecNumber evidence="3">2.7.6.1</ecNumber>
    </recommendedName>
    <alternativeName>
        <fullName evidence="11">Phosphoribosyl pyrophosphate synthase</fullName>
    </alternativeName>
</protein>
<dbReference type="GO" id="GO:0006015">
    <property type="term" value="P:5-phosphoribose 1-diphosphate biosynthetic process"/>
    <property type="evidence" value="ECO:0007669"/>
    <property type="project" value="TreeGrafter"/>
</dbReference>
<evidence type="ECO:0000256" key="1">
    <source>
        <dbReference type="ARBA" id="ARBA00001946"/>
    </source>
</evidence>
<keyword evidence="18" id="KW-1185">Reference proteome</keyword>
<dbReference type="InterPro" id="IPR000836">
    <property type="entry name" value="PRTase_dom"/>
</dbReference>
<dbReference type="HOGENOM" id="CLU_033546_1_0_9"/>
<keyword evidence="10" id="KW-0460">Magnesium</keyword>
<dbReference type="EC" id="2.7.6.1" evidence="3"/>
<evidence type="ECO:0000256" key="3">
    <source>
        <dbReference type="ARBA" id="ARBA00013247"/>
    </source>
</evidence>
<keyword evidence="5" id="KW-0479">Metal-binding</keyword>
<keyword evidence="7" id="KW-0547">Nucleotide-binding</keyword>
<evidence type="ECO:0000256" key="9">
    <source>
        <dbReference type="ARBA" id="ARBA00022840"/>
    </source>
</evidence>
<organism evidence="17 18">
    <name type="scientific">Weissella paramesenteroides ATCC 33313</name>
    <dbReference type="NCBI Taxonomy" id="585506"/>
    <lineage>
        <taxon>Bacteria</taxon>
        <taxon>Bacillati</taxon>
        <taxon>Bacillota</taxon>
        <taxon>Bacilli</taxon>
        <taxon>Lactobacillales</taxon>
        <taxon>Lactobacillaceae</taxon>
        <taxon>Weissella</taxon>
    </lineage>
</organism>
<evidence type="ECO:0000256" key="14">
    <source>
        <dbReference type="ARBA" id="ARBA00061444"/>
    </source>
</evidence>
<evidence type="ECO:0000256" key="2">
    <source>
        <dbReference type="ARBA" id="ARBA00004996"/>
    </source>
</evidence>